<comment type="caution">
    <text evidence="2">The sequence shown here is derived from an EMBL/GenBank/DDBJ whole genome shotgun (WGS) entry which is preliminary data.</text>
</comment>
<dbReference type="OrthoDB" id="3922785at2759"/>
<keyword evidence="3" id="KW-1185">Reference proteome</keyword>
<feature type="region of interest" description="Disordered" evidence="1">
    <location>
        <begin position="1"/>
        <end position="46"/>
    </location>
</feature>
<sequence length="286" mass="32375">MSTHRKYRDHDQDLYSRRRATSTRSPSNVGSGHRDKSLGGSQVGKVGVNIRLKTSLSKWGTRRATPQSTPQQCGLLVLQVTSDPNAEYQLQNVRGDLGFEVGTVLDQVQPEGLAGPSDEKQITDEKKFAPEVEASGAKIGGVGGQRTRQYSEKRPEWSFHASSWEDNEGEFRQLRWYLKDQKHGTGSIFHRKISIFAELYFDDPDPTSFGVNVKIEGKLKSRRAELKRRLFCFAPNTPINSKTIKTHFPPSPRPIDRHVPKLIAQVRQMNRDALPEVIEERKDIPD</sequence>
<evidence type="ECO:0000256" key="1">
    <source>
        <dbReference type="SAM" id="MobiDB-lite"/>
    </source>
</evidence>
<dbReference type="STRING" id="40998.A0A2P7Z602"/>
<dbReference type="EMBL" id="NHZQ01000305">
    <property type="protein sequence ID" value="PSK43660.1"/>
    <property type="molecule type" value="Genomic_DNA"/>
</dbReference>
<reference evidence="2 3" key="1">
    <citation type="submission" date="2017-05" db="EMBL/GenBank/DDBJ databases">
        <title>Draft genome sequence of Elsinoe australis.</title>
        <authorList>
            <person name="Cheng Q."/>
        </authorList>
    </citation>
    <scope>NUCLEOTIDE SEQUENCE [LARGE SCALE GENOMIC DNA]</scope>
    <source>
        <strain evidence="2 3">NL1</strain>
    </source>
</reference>
<accession>A0A2P7Z602</accession>
<dbReference type="AlphaFoldDB" id="A0A2P7Z602"/>
<dbReference type="Proteomes" id="UP000243723">
    <property type="component" value="Unassembled WGS sequence"/>
</dbReference>
<evidence type="ECO:0000313" key="2">
    <source>
        <dbReference type="EMBL" id="PSK43660.1"/>
    </source>
</evidence>
<name>A0A2P7Z602_9PEZI</name>
<organism evidence="2 3">
    <name type="scientific">Elsinoe australis</name>
    <dbReference type="NCBI Taxonomy" id="40998"/>
    <lineage>
        <taxon>Eukaryota</taxon>
        <taxon>Fungi</taxon>
        <taxon>Dikarya</taxon>
        <taxon>Ascomycota</taxon>
        <taxon>Pezizomycotina</taxon>
        <taxon>Dothideomycetes</taxon>
        <taxon>Dothideomycetidae</taxon>
        <taxon>Myriangiales</taxon>
        <taxon>Elsinoaceae</taxon>
        <taxon>Elsinoe</taxon>
    </lineage>
</organism>
<evidence type="ECO:0000313" key="3">
    <source>
        <dbReference type="Proteomes" id="UP000243723"/>
    </source>
</evidence>
<proteinExistence type="predicted"/>
<protein>
    <submittedName>
        <fullName evidence="2">Uncharacterized protein</fullName>
    </submittedName>
</protein>
<gene>
    <name evidence="2" type="ORF">B9Z65_7174</name>
</gene>